<dbReference type="PANTHER" id="PTHR38591:SF1">
    <property type="entry name" value="BLL1000 PROTEIN"/>
    <property type="match status" value="1"/>
</dbReference>
<dbReference type="Gene3D" id="2.40.370.10">
    <property type="entry name" value="AttH-like domain"/>
    <property type="match status" value="2"/>
</dbReference>
<keyword evidence="1" id="KW-1133">Transmembrane helix</keyword>
<reference evidence="3" key="1">
    <citation type="submission" date="2020-10" db="EMBL/GenBank/DDBJ databases">
        <title>Bacterium isolated from coastal waters sediment.</title>
        <authorList>
            <person name="Chen R.-J."/>
            <person name="Lu D.-C."/>
            <person name="Zhu K.-L."/>
            <person name="Du Z.-J."/>
        </authorList>
    </citation>
    <scope>NUCLEOTIDE SEQUENCE</scope>
    <source>
        <strain evidence="3">N1Y112</strain>
    </source>
</reference>
<dbReference type="InterPro" id="IPR010791">
    <property type="entry name" value="AttH_dom"/>
</dbReference>
<dbReference type="EMBL" id="JADEYS010000008">
    <property type="protein sequence ID" value="MBE9397547.1"/>
    <property type="molecule type" value="Genomic_DNA"/>
</dbReference>
<sequence>MIRGFYPIVVVVLVFTVIGVAGHRWLFNEPQSAAEFSLTDFLSSENIDIDDGLFKKAEPGYVLRFPQDHIAHPEFRSEWWYINGNLQHRDDAQQRFGFQFTVFRQALRTQKRTQQQATSGWLAPQFYMGHAGLGVFTQNRHLVAERFSRQGPGLAGTSSQPLSVWLENWQLRSENDQDLFPAQLNVGVQHNDAGGSFSYRLRLIPEKPRVYQGDQGYSPKRPEPGFASYYYSYTRLRVEGEIRFDDQTIPVTGAAWYDHEWASNSLASYQSGWDWFSLQLEDGRELMFMVLRSKDESGQADFRQVSLFSQSGERLPLDAGNIALDVLEHWQSESGVIWPSGWNMKIPEYDLDLRILPRQKTQENNLSVRYWEGAVSVEGSHAGQGYVELTGYE</sequence>
<feature type="domain" description="AttH" evidence="2">
    <location>
        <begin position="78"/>
        <end position="263"/>
    </location>
</feature>
<accession>A0A8J7FAU5</accession>
<proteinExistence type="predicted"/>
<keyword evidence="1" id="KW-0812">Transmembrane</keyword>
<evidence type="ECO:0000256" key="1">
    <source>
        <dbReference type="SAM" id="Phobius"/>
    </source>
</evidence>
<evidence type="ECO:0000259" key="2">
    <source>
        <dbReference type="Pfam" id="PF07143"/>
    </source>
</evidence>
<dbReference type="PANTHER" id="PTHR38591">
    <property type="entry name" value="HYDROLASE"/>
    <property type="match status" value="1"/>
</dbReference>
<gene>
    <name evidence="3" type="ORF">IOQ59_09780</name>
</gene>
<protein>
    <submittedName>
        <fullName evidence="3">Carotenoid 1,2-hydratase</fullName>
    </submittedName>
</protein>
<keyword evidence="4" id="KW-1185">Reference proteome</keyword>
<dbReference type="Pfam" id="PF17186">
    <property type="entry name" value="Lipocalin_9"/>
    <property type="match status" value="1"/>
</dbReference>
<dbReference type="InterPro" id="IPR023374">
    <property type="entry name" value="AttH-like_dom_sf"/>
</dbReference>
<evidence type="ECO:0000313" key="4">
    <source>
        <dbReference type="Proteomes" id="UP000640333"/>
    </source>
</evidence>
<organism evidence="3 4">
    <name type="scientific">Pontibacterium sinense</name>
    <dbReference type="NCBI Taxonomy" id="2781979"/>
    <lineage>
        <taxon>Bacteria</taxon>
        <taxon>Pseudomonadati</taxon>
        <taxon>Pseudomonadota</taxon>
        <taxon>Gammaproteobacteria</taxon>
        <taxon>Oceanospirillales</taxon>
        <taxon>Oceanospirillaceae</taxon>
        <taxon>Pontibacterium</taxon>
    </lineage>
</organism>
<name>A0A8J7FAU5_9GAMM</name>
<dbReference type="SUPFAM" id="SSF159245">
    <property type="entry name" value="AttH-like"/>
    <property type="match status" value="1"/>
</dbReference>
<dbReference type="Proteomes" id="UP000640333">
    <property type="component" value="Unassembled WGS sequence"/>
</dbReference>
<dbReference type="Pfam" id="PF07143">
    <property type="entry name" value="CrtC"/>
    <property type="match status" value="1"/>
</dbReference>
<feature type="transmembrane region" description="Helical" evidence="1">
    <location>
        <begin position="5"/>
        <end position="27"/>
    </location>
</feature>
<keyword evidence="1" id="KW-0472">Membrane</keyword>
<dbReference type="AlphaFoldDB" id="A0A8J7FAU5"/>
<comment type="caution">
    <text evidence="3">The sequence shown here is derived from an EMBL/GenBank/DDBJ whole genome shotgun (WGS) entry which is preliminary data.</text>
</comment>
<evidence type="ECO:0000313" key="3">
    <source>
        <dbReference type="EMBL" id="MBE9397547.1"/>
    </source>
</evidence>
<dbReference type="RefSeq" id="WP_193953099.1">
    <property type="nucleotide sequence ID" value="NZ_JADEYS010000008.1"/>
</dbReference>